<organism evidence="2 3">
    <name type="scientific">Aspergillus ellipticus CBS 707.79</name>
    <dbReference type="NCBI Taxonomy" id="1448320"/>
    <lineage>
        <taxon>Eukaryota</taxon>
        <taxon>Fungi</taxon>
        <taxon>Dikarya</taxon>
        <taxon>Ascomycota</taxon>
        <taxon>Pezizomycotina</taxon>
        <taxon>Eurotiomycetes</taxon>
        <taxon>Eurotiomycetidae</taxon>
        <taxon>Eurotiales</taxon>
        <taxon>Aspergillaceae</taxon>
        <taxon>Aspergillus</taxon>
        <taxon>Aspergillus subgen. Circumdati</taxon>
    </lineage>
</organism>
<gene>
    <name evidence="2" type="ORF">BO71DRAFT_405434</name>
</gene>
<sequence length="158" mass="17140">MLTEPEQSKGPTEYTKGEGVGIAQQPREARLLRNQTEKGARAAPIRVRAAPAAPAGQQHQQQLGTGQKGRGEDERHGIMDRCVRQLTWWEVGYLQPRYLVVPSLEATHSLTKEAGKKKVSRPIRGGDDKGTTYGTGPDRLGGMGGMGTNWAVGQPARN</sequence>
<dbReference type="Proteomes" id="UP000247810">
    <property type="component" value="Unassembled WGS sequence"/>
</dbReference>
<evidence type="ECO:0000256" key="1">
    <source>
        <dbReference type="SAM" id="MobiDB-lite"/>
    </source>
</evidence>
<feature type="compositionally biased region" description="Low complexity" evidence="1">
    <location>
        <begin position="41"/>
        <end position="65"/>
    </location>
</feature>
<feature type="region of interest" description="Disordered" evidence="1">
    <location>
        <begin position="113"/>
        <end position="158"/>
    </location>
</feature>
<dbReference type="VEuPathDB" id="FungiDB:BO71DRAFT_405434"/>
<reference evidence="2 3" key="1">
    <citation type="submission" date="2018-02" db="EMBL/GenBank/DDBJ databases">
        <title>The genomes of Aspergillus section Nigri reveals drivers in fungal speciation.</title>
        <authorList>
            <consortium name="DOE Joint Genome Institute"/>
            <person name="Vesth T.C."/>
            <person name="Nybo J."/>
            <person name="Theobald S."/>
            <person name="Brandl J."/>
            <person name="Frisvad J.C."/>
            <person name="Nielsen K.F."/>
            <person name="Lyhne E.K."/>
            <person name="Kogle M.E."/>
            <person name="Kuo A."/>
            <person name="Riley R."/>
            <person name="Clum A."/>
            <person name="Nolan M."/>
            <person name="Lipzen A."/>
            <person name="Salamov A."/>
            <person name="Henrissat B."/>
            <person name="Wiebenga A."/>
            <person name="De vries R.P."/>
            <person name="Grigoriev I.V."/>
            <person name="Mortensen U.H."/>
            <person name="Andersen M.R."/>
            <person name="Baker S.E."/>
        </authorList>
    </citation>
    <scope>NUCLEOTIDE SEQUENCE [LARGE SCALE GENOMIC DNA]</scope>
    <source>
        <strain evidence="2 3">CBS 707.79</strain>
    </source>
</reference>
<proteinExistence type="predicted"/>
<evidence type="ECO:0000313" key="3">
    <source>
        <dbReference type="Proteomes" id="UP000247810"/>
    </source>
</evidence>
<protein>
    <submittedName>
        <fullName evidence="2">Uncharacterized protein</fullName>
    </submittedName>
</protein>
<name>A0A319DYQ4_9EURO</name>
<feature type="region of interest" description="Disordered" evidence="1">
    <location>
        <begin position="1"/>
        <end position="75"/>
    </location>
</feature>
<keyword evidence="3" id="KW-1185">Reference proteome</keyword>
<dbReference type="EMBL" id="KZ825803">
    <property type="protein sequence ID" value="PYH99337.1"/>
    <property type="molecule type" value="Genomic_DNA"/>
</dbReference>
<dbReference type="AlphaFoldDB" id="A0A319DYQ4"/>
<evidence type="ECO:0000313" key="2">
    <source>
        <dbReference type="EMBL" id="PYH99337.1"/>
    </source>
</evidence>
<accession>A0A319DYQ4</accession>
<feature type="compositionally biased region" description="Basic and acidic residues" evidence="1">
    <location>
        <begin position="27"/>
        <end position="40"/>
    </location>
</feature>